<evidence type="ECO:0000256" key="2">
    <source>
        <dbReference type="ARBA" id="ARBA00004555"/>
    </source>
</evidence>
<evidence type="ECO:0000256" key="7">
    <source>
        <dbReference type="ARBA" id="ARBA00022801"/>
    </source>
</evidence>
<keyword evidence="18" id="KW-1185">Reference proteome</keyword>
<sequence length="741" mass="81244">MVALGSIWIWPGINGEYLIGVGSYDMTGPAAEVNMMGYANIEQNTAGIHFRLRARTFIVAESSTGPRFVFVNLDAGMASQLVTIKVVHRLQERFGNLYTEENVAISGIHTHAGPGGYLQYLVYSVTSLGFVQESFDAIANAIEMSIVQAHQNLKPGSIFINQGDLANAGINRSPSAYLLNPEEERGRYHSNVDTLMTLLKFVDGGSGKGIGAFSWFATHGTSMSRHNKLISGDNKGAAARFLEDWSTSTQRTPTSSSSTIPISKLDIKALQEKARAVKATGGKLCSNTTSREFKVRKNDGYLFVGAFCQSNVGDVTPNVLGAFCTDTGKPCDFNHSSCNGDNQLCLGRGPGYPDEIQSTKIIGERQYQKAVDLYMSATEQLSGRIDYRHVYVNFTEIEVELDGNKVVKTCPAALGPGFAAGTTDGPGLAGFQQGDTKIEERWIKLRDVLQVPSECQLDCQLPKPVLLDTGEMFVPYAWAPAILPIQILRLGKLIILSVPGEFTTMAGRRLREAVKETLISNGNGEFGDDTNIVIAGLTNTYSQYVATFEEYTHHRYEAASTLYGPHTLSAYIQEFKKLARAMAKGENVMKGPSPPDLYDVQLKHVLNPIGRSPPKGIHFGDIKEDINLPKSGSFIKGERPSATFWSADPRYDLLTEGTYAVVEMLQGDQQWTPVYDDDDFSLYFKYKLDSSSLSSLASLEWEIPKEATPGVYRLRHFGSFRKTNDSPSIYFTGASSAFTVS</sequence>
<evidence type="ECO:0000259" key="16">
    <source>
        <dbReference type="Pfam" id="PF17048"/>
    </source>
</evidence>
<dbReference type="PANTHER" id="PTHR12670">
    <property type="entry name" value="CERAMIDASE"/>
    <property type="match status" value="1"/>
</dbReference>
<evidence type="ECO:0000256" key="9">
    <source>
        <dbReference type="ARBA" id="ARBA00022919"/>
    </source>
</evidence>
<accession>A0A8K0H6P1</accession>
<feature type="domain" description="Neutral/alkaline non-lysosomal ceramidase C-terminal" evidence="16">
    <location>
        <begin position="575"/>
        <end position="740"/>
    </location>
</feature>
<dbReference type="Gene3D" id="2.60.40.2300">
    <property type="entry name" value="Neutral/alkaline non-lysosomal ceramidase, C-terminal domain"/>
    <property type="match status" value="1"/>
</dbReference>
<dbReference type="AlphaFoldDB" id="A0A8K0H6P1"/>
<dbReference type="InterPro" id="IPR038445">
    <property type="entry name" value="NCDase_C_sf"/>
</dbReference>
<dbReference type="InterPro" id="IPR031329">
    <property type="entry name" value="NEUT/ALK_ceramidase_N"/>
</dbReference>
<organism evidence="17 18">
    <name type="scientific">Rhamnella rubrinervis</name>
    <dbReference type="NCBI Taxonomy" id="2594499"/>
    <lineage>
        <taxon>Eukaryota</taxon>
        <taxon>Viridiplantae</taxon>
        <taxon>Streptophyta</taxon>
        <taxon>Embryophyta</taxon>
        <taxon>Tracheophyta</taxon>
        <taxon>Spermatophyta</taxon>
        <taxon>Magnoliopsida</taxon>
        <taxon>eudicotyledons</taxon>
        <taxon>Gunneridae</taxon>
        <taxon>Pentapetalae</taxon>
        <taxon>rosids</taxon>
        <taxon>fabids</taxon>
        <taxon>Rosales</taxon>
        <taxon>Rhamnaceae</taxon>
        <taxon>rhamnoid group</taxon>
        <taxon>Rhamneae</taxon>
        <taxon>Rhamnella</taxon>
    </lineage>
</organism>
<keyword evidence="11" id="KW-0325">Glycoprotein</keyword>
<evidence type="ECO:0000313" key="17">
    <source>
        <dbReference type="EMBL" id="KAF3446867.1"/>
    </source>
</evidence>
<dbReference type="GO" id="GO:0005576">
    <property type="term" value="C:extracellular region"/>
    <property type="evidence" value="ECO:0007669"/>
    <property type="project" value="UniProtKB-SubCell"/>
</dbReference>
<evidence type="ECO:0000256" key="10">
    <source>
        <dbReference type="ARBA" id="ARBA00023034"/>
    </source>
</evidence>
<evidence type="ECO:0000256" key="12">
    <source>
        <dbReference type="ARBA" id="ARBA00048057"/>
    </source>
</evidence>
<feature type="binding site" evidence="13">
    <location>
        <position position="501"/>
    </location>
    <ligand>
        <name>Zn(2+)</name>
        <dbReference type="ChEBI" id="CHEBI:29105"/>
    </ligand>
</feature>
<feature type="binding site" evidence="13">
    <location>
        <position position="109"/>
    </location>
    <ligand>
        <name>Zn(2+)</name>
        <dbReference type="ChEBI" id="CHEBI:29105"/>
    </ligand>
</feature>
<protein>
    <recommendedName>
        <fullName evidence="14">Neutral ceramidase</fullName>
        <ecNumber evidence="14">3.5.1.23</ecNumber>
    </recommendedName>
</protein>
<feature type="binding site" evidence="13">
    <location>
        <position position="544"/>
    </location>
    <ligand>
        <name>Zn(2+)</name>
        <dbReference type="ChEBI" id="CHEBI:29105"/>
    </ligand>
</feature>
<dbReference type="GO" id="GO:0046872">
    <property type="term" value="F:metal ion binding"/>
    <property type="evidence" value="ECO:0007669"/>
    <property type="project" value="UniProtKB-KW"/>
</dbReference>
<keyword evidence="13" id="KW-0479">Metal-binding</keyword>
<evidence type="ECO:0000256" key="13">
    <source>
        <dbReference type="PIRSR" id="PIRSR606823-2"/>
    </source>
</evidence>
<keyword evidence="6" id="KW-0732">Signal</keyword>
<comment type="subcellular location">
    <subcellularLocation>
        <location evidence="1">Endoplasmic reticulum</location>
    </subcellularLocation>
    <subcellularLocation>
        <location evidence="2">Golgi apparatus</location>
    </subcellularLocation>
    <subcellularLocation>
        <location evidence="3">Secreted</location>
    </subcellularLocation>
</comment>
<keyword evidence="14" id="KW-0443">Lipid metabolism</keyword>
<dbReference type="GO" id="GO:0017040">
    <property type="term" value="F:N-acylsphingosine amidohydrolase activity"/>
    <property type="evidence" value="ECO:0007669"/>
    <property type="project" value="UniProtKB-UniRule"/>
</dbReference>
<evidence type="ECO:0000313" key="18">
    <source>
        <dbReference type="Proteomes" id="UP000796880"/>
    </source>
</evidence>
<dbReference type="GO" id="GO:0005783">
    <property type="term" value="C:endoplasmic reticulum"/>
    <property type="evidence" value="ECO:0007669"/>
    <property type="project" value="UniProtKB-SubCell"/>
</dbReference>
<comment type="cofactor">
    <cofactor evidence="13">
        <name>Zn(2+)</name>
        <dbReference type="ChEBI" id="CHEBI:29105"/>
    </cofactor>
    <text evidence="13">Binds 1 zinc ion per subunit.</text>
</comment>
<dbReference type="GO" id="GO:0046512">
    <property type="term" value="P:sphingosine biosynthetic process"/>
    <property type="evidence" value="ECO:0007669"/>
    <property type="project" value="TreeGrafter"/>
</dbReference>
<dbReference type="EC" id="3.5.1.23" evidence="14"/>
<keyword evidence="5" id="KW-0964">Secreted</keyword>
<evidence type="ECO:0000256" key="3">
    <source>
        <dbReference type="ARBA" id="ARBA00004613"/>
    </source>
</evidence>
<evidence type="ECO:0000256" key="1">
    <source>
        <dbReference type="ARBA" id="ARBA00004240"/>
    </source>
</evidence>
<feature type="binding site" evidence="13">
    <location>
        <position position="219"/>
    </location>
    <ligand>
        <name>Zn(2+)</name>
        <dbReference type="ChEBI" id="CHEBI:29105"/>
    </ligand>
</feature>
<comment type="catalytic activity">
    <reaction evidence="12 14">
        <text>an N-acylsphing-4-enine + H2O = sphing-4-enine + a fatty acid</text>
        <dbReference type="Rhea" id="RHEA:20856"/>
        <dbReference type="ChEBI" id="CHEBI:15377"/>
        <dbReference type="ChEBI" id="CHEBI:28868"/>
        <dbReference type="ChEBI" id="CHEBI:52639"/>
        <dbReference type="ChEBI" id="CHEBI:57756"/>
        <dbReference type="EC" id="3.5.1.23"/>
    </reaction>
</comment>
<dbReference type="Pfam" id="PF04734">
    <property type="entry name" value="Ceramidase_alk"/>
    <property type="match status" value="1"/>
</dbReference>
<reference evidence="17" key="1">
    <citation type="submission" date="2020-03" db="EMBL/GenBank/DDBJ databases">
        <title>A high-quality chromosome-level genome assembly of a woody plant with both climbing and erect habits, Rhamnella rubrinervis.</title>
        <authorList>
            <person name="Lu Z."/>
            <person name="Yang Y."/>
            <person name="Zhu X."/>
            <person name="Sun Y."/>
        </authorList>
    </citation>
    <scope>NUCLEOTIDE SEQUENCE</scope>
    <source>
        <strain evidence="17">BYM</strain>
        <tissue evidence="17">Leaf</tissue>
    </source>
</reference>
<keyword evidence="13" id="KW-0862">Zinc</keyword>
<dbReference type="GO" id="GO:0016020">
    <property type="term" value="C:membrane"/>
    <property type="evidence" value="ECO:0007669"/>
    <property type="project" value="GOC"/>
</dbReference>
<evidence type="ECO:0000256" key="8">
    <source>
        <dbReference type="ARBA" id="ARBA00022824"/>
    </source>
</evidence>
<feature type="domain" description="Neutral/alkaline non-lysosomal ceramidase N-terminal" evidence="15">
    <location>
        <begin position="17"/>
        <end position="573"/>
    </location>
</feature>
<comment type="caution">
    <text evidence="17">The sequence shown here is derived from an EMBL/GenBank/DDBJ whole genome shotgun (WGS) entry which is preliminary data.</text>
</comment>
<dbReference type="InterPro" id="IPR006823">
    <property type="entry name" value="Ceramidase_alk"/>
</dbReference>
<comment type="similarity">
    <text evidence="4 14">Belongs to the neutral ceramidase family.</text>
</comment>
<gene>
    <name evidence="17" type="ORF">FNV43_RR12047</name>
</gene>
<dbReference type="GO" id="GO:0042759">
    <property type="term" value="P:long-chain fatty acid biosynthetic process"/>
    <property type="evidence" value="ECO:0007669"/>
    <property type="project" value="TreeGrafter"/>
</dbReference>
<dbReference type="GO" id="GO:0034599">
    <property type="term" value="P:cellular response to oxidative stress"/>
    <property type="evidence" value="ECO:0007669"/>
    <property type="project" value="UniProtKB-ARBA"/>
</dbReference>
<evidence type="ECO:0000256" key="6">
    <source>
        <dbReference type="ARBA" id="ARBA00022729"/>
    </source>
</evidence>
<dbReference type="InterPro" id="IPR031331">
    <property type="entry name" value="NEUT/ALK_ceramidase_C"/>
</dbReference>
<keyword evidence="7 14" id="KW-0378">Hydrolase</keyword>
<dbReference type="GO" id="GO:0046514">
    <property type="term" value="P:ceramide catabolic process"/>
    <property type="evidence" value="ECO:0007669"/>
    <property type="project" value="InterPro"/>
</dbReference>
<evidence type="ECO:0000256" key="5">
    <source>
        <dbReference type="ARBA" id="ARBA00022525"/>
    </source>
</evidence>
<keyword evidence="8" id="KW-0256">Endoplasmic reticulum</keyword>
<keyword evidence="9 14" id="KW-0746">Sphingolipid metabolism</keyword>
<dbReference type="FunFam" id="2.60.40.2300:FF:000002">
    <property type="entry name" value="Neutral/alkaline non-lysosomal ceramidase"/>
    <property type="match status" value="1"/>
</dbReference>
<dbReference type="GO" id="GO:0005794">
    <property type="term" value="C:Golgi apparatus"/>
    <property type="evidence" value="ECO:0007669"/>
    <property type="project" value="UniProtKB-SubCell"/>
</dbReference>
<evidence type="ECO:0000256" key="4">
    <source>
        <dbReference type="ARBA" id="ARBA00009835"/>
    </source>
</evidence>
<dbReference type="Proteomes" id="UP000796880">
    <property type="component" value="Unassembled WGS sequence"/>
</dbReference>
<keyword evidence="10" id="KW-0333">Golgi apparatus</keyword>
<evidence type="ECO:0000256" key="14">
    <source>
        <dbReference type="RuleBase" id="RU366019"/>
    </source>
</evidence>
<dbReference type="EMBL" id="VOIH02000005">
    <property type="protein sequence ID" value="KAF3446867.1"/>
    <property type="molecule type" value="Genomic_DNA"/>
</dbReference>
<dbReference type="OrthoDB" id="191371at2759"/>
<dbReference type="Pfam" id="PF17048">
    <property type="entry name" value="Ceramidse_alk_C"/>
    <property type="match status" value="1"/>
</dbReference>
<evidence type="ECO:0000256" key="11">
    <source>
        <dbReference type="ARBA" id="ARBA00023180"/>
    </source>
</evidence>
<proteinExistence type="inferred from homology"/>
<name>A0A8K0H6P1_9ROSA</name>
<evidence type="ECO:0000259" key="15">
    <source>
        <dbReference type="Pfam" id="PF04734"/>
    </source>
</evidence>
<dbReference type="PANTHER" id="PTHR12670:SF13">
    <property type="entry name" value="NEUTRAL CERAMIDASE"/>
    <property type="match status" value="1"/>
</dbReference>